<dbReference type="EMBL" id="FNVG01000001">
    <property type="protein sequence ID" value="SEF45637.1"/>
    <property type="molecule type" value="Genomic_DNA"/>
</dbReference>
<evidence type="ECO:0000313" key="2">
    <source>
        <dbReference type="Proteomes" id="UP000236721"/>
    </source>
</evidence>
<organism evidence="1 2">
    <name type="scientific">Vibrio hangzhouensis</name>
    <dbReference type="NCBI Taxonomy" id="462991"/>
    <lineage>
        <taxon>Bacteria</taxon>
        <taxon>Pseudomonadati</taxon>
        <taxon>Pseudomonadota</taxon>
        <taxon>Gammaproteobacteria</taxon>
        <taxon>Vibrionales</taxon>
        <taxon>Vibrionaceae</taxon>
        <taxon>Vibrio</taxon>
    </lineage>
</organism>
<sequence>MIALRLDSADFNISDVSLYIHPNDYLFINNPVEYVTNISKR</sequence>
<dbReference type="AlphaFoldDB" id="A0A1H5S744"/>
<gene>
    <name evidence="1" type="ORF">SAMN04488244_101246</name>
</gene>
<accession>A0A1H5S744</accession>
<evidence type="ECO:0000313" key="1">
    <source>
        <dbReference type="EMBL" id="SEF45637.1"/>
    </source>
</evidence>
<protein>
    <submittedName>
        <fullName evidence="1">Uncharacterized protein</fullName>
    </submittedName>
</protein>
<name>A0A1H5S744_9VIBR</name>
<reference evidence="2" key="1">
    <citation type="submission" date="2016-10" db="EMBL/GenBank/DDBJ databases">
        <authorList>
            <person name="Varghese N."/>
            <person name="Submissions S."/>
        </authorList>
    </citation>
    <scope>NUCLEOTIDE SEQUENCE [LARGE SCALE GENOMIC DNA]</scope>
    <source>
        <strain evidence="2">CGMCC 1.7062</strain>
    </source>
</reference>
<proteinExistence type="predicted"/>
<dbReference type="Proteomes" id="UP000236721">
    <property type="component" value="Unassembled WGS sequence"/>
</dbReference>
<keyword evidence="2" id="KW-1185">Reference proteome</keyword>